<sequence length="80" mass="9044">MIGGQGEDSCRKRSLAQKSTAVSQAVQLLYTICSSLDGIHFVMSQPHGKRNFLRMFLCELYKLERRINSINVSKKLANLI</sequence>
<accession>A0AAE5U8Z7</accession>
<evidence type="ECO:0000313" key="2">
    <source>
        <dbReference type="Proteomes" id="UP000220341"/>
    </source>
</evidence>
<comment type="caution">
    <text evidence="1">The sequence shown here is derived from an EMBL/GenBank/DDBJ whole genome shotgun (WGS) entry which is preliminary data.</text>
</comment>
<name>A0AAE5U8Z7_PRIMG</name>
<evidence type="ECO:0000313" key="1">
    <source>
        <dbReference type="EMBL" id="PES26963.1"/>
    </source>
</evidence>
<gene>
    <name evidence="1" type="ORF">CN497_26030</name>
</gene>
<dbReference type="RefSeq" id="WP_080518351.1">
    <property type="nucleotide sequence ID" value="NZ_CM125967.1"/>
</dbReference>
<reference evidence="1 2" key="1">
    <citation type="submission" date="2017-09" db="EMBL/GenBank/DDBJ databases">
        <title>Large-scale bioinformatics analysis of Bacillus genomes uncovers conserved roles of natural products in bacterial physiology.</title>
        <authorList>
            <consortium name="Agbiome Team Llc"/>
            <person name="Bleich R.M."/>
            <person name="Kirk G.J."/>
            <person name="Santa Maria K.C."/>
            <person name="Allen S.E."/>
            <person name="Farag S."/>
            <person name="Shank E.A."/>
            <person name="Bowers A."/>
        </authorList>
    </citation>
    <scope>NUCLEOTIDE SEQUENCE [LARGE SCALE GENOMIC DNA]</scope>
    <source>
        <strain evidence="1 2">AFS003013</strain>
    </source>
</reference>
<dbReference type="AlphaFoldDB" id="A0AAE5U8Z7"/>
<dbReference type="EMBL" id="NTYW01000127">
    <property type="protein sequence ID" value="PES26963.1"/>
    <property type="molecule type" value="Genomic_DNA"/>
</dbReference>
<proteinExistence type="predicted"/>
<organism evidence="1 2">
    <name type="scientific">Priestia megaterium</name>
    <name type="common">Bacillus megaterium</name>
    <dbReference type="NCBI Taxonomy" id="1404"/>
    <lineage>
        <taxon>Bacteria</taxon>
        <taxon>Bacillati</taxon>
        <taxon>Bacillota</taxon>
        <taxon>Bacilli</taxon>
        <taxon>Bacillales</taxon>
        <taxon>Bacillaceae</taxon>
        <taxon>Priestia</taxon>
    </lineage>
</organism>
<protein>
    <submittedName>
        <fullName evidence="1">Uncharacterized protein</fullName>
    </submittedName>
</protein>
<dbReference type="Proteomes" id="UP000220341">
    <property type="component" value="Unassembled WGS sequence"/>
</dbReference>